<keyword evidence="3" id="KW-1185">Reference proteome</keyword>
<dbReference type="Pfam" id="PF07969">
    <property type="entry name" value="Amidohydro_3"/>
    <property type="match status" value="1"/>
</dbReference>
<protein>
    <submittedName>
        <fullName evidence="2">D-aminoacylase</fullName>
        <ecNumber evidence="2">3.5.1.-</ecNumber>
    </submittedName>
</protein>
<evidence type="ECO:0000313" key="3">
    <source>
        <dbReference type="Proteomes" id="UP001168380"/>
    </source>
</evidence>
<dbReference type="Gene3D" id="2.30.40.10">
    <property type="entry name" value="Urease, subunit C, domain 1"/>
    <property type="match status" value="1"/>
</dbReference>
<dbReference type="PANTHER" id="PTHR11647">
    <property type="entry name" value="HYDRANTOINASE/DIHYDROPYRIMIDINASE FAMILY MEMBER"/>
    <property type="match status" value="1"/>
</dbReference>
<dbReference type="SUPFAM" id="SSF51556">
    <property type="entry name" value="Metallo-dependent hydrolases"/>
    <property type="match status" value="1"/>
</dbReference>
<dbReference type="InterPro" id="IPR013108">
    <property type="entry name" value="Amidohydro_3"/>
</dbReference>
<evidence type="ECO:0000259" key="1">
    <source>
        <dbReference type="Pfam" id="PF07969"/>
    </source>
</evidence>
<accession>A0ABT8TCI5</accession>
<dbReference type="EC" id="3.5.1.-" evidence="2"/>
<dbReference type="PANTHER" id="PTHR11647:SF1">
    <property type="entry name" value="COLLAPSIN RESPONSE MEDIATOR PROTEIN"/>
    <property type="match status" value="1"/>
</dbReference>
<sequence>MFDTLIRKALVIDGSGAAPYVADLAIADGKIAEVANFIDAEARHHVDGDGLCLSPGFIDVHTHDDLNVIQDPDMLAKISQGVTTVIVGNCGISASPVTLAGDPPDPLNLLGNRTAFTYPRFSLYAQAVIEAQPSVNVGALVGHTAIRNNHMDDLQRTATATELEAMMADVRGALSDGALGMSSGLAYGSAKCSSTEEVMALVKELGREGAIYTTHLRTEFDAVLEAMNEAFLTARSGKVPLVISHLKCAGKGNWGRSGELLTHIEQANAAQKVACDCYPYAASSSTLDLAQVTDETEIFITWSQGSPDQAGRYLKAIAADWDTDLISAAKRLLPAGAVYYCMDEQDVTNIVSYPRSMIGSDGLPNDPHPHPRLWGAFPRVLGHYCRDLGALDLPQAVHKMTGLSASEFRLAERGLIKPGYCADLVLFDFQTIKDTADYTNPKQAAKGVEKVWVNGVLSYEPGTHVTGRSGQFLYRQ</sequence>
<dbReference type="Gene3D" id="3.20.20.140">
    <property type="entry name" value="Metal-dependent hydrolases"/>
    <property type="match status" value="1"/>
</dbReference>
<comment type="caution">
    <text evidence="2">The sequence shown here is derived from an EMBL/GenBank/DDBJ whole genome shotgun (WGS) entry which is preliminary data.</text>
</comment>
<name>A0ABT8TCI5_9GAMM</name>
<dbReference type="EMBL" id="JAULRT010000035">
    <property type="protein sequence ID" value="MDO3381355.1"/>
    <property type="molecule type" value="Genomic_DNA"/>
</dbReference>
<keyword evidence="2" id="KW-0378">Hydrolase</keyword>
<dbReference type="Gene3D" id="3.30.1490.130">
    <property type="entry name" value="D-aminoacylase. Domain 3"/>
    <property type="match status" value="1"/>
</dbReference>
<dbReference type="InterPro" id="IPR023100">
    <property type="entry name" value="D-aminoacylase_insert_dom_sf"/>
</dbReference>
<proteinExistence type="predicted"/>
<reference evidence="2" key="1">
    <citation type="submission" date="2023-07" db="EMBL/GenBank/DDBJ databases">
        <title>Gilvimarinus algae sp. nov., isolated from the surface of Kelp.</title>
        <authorList>
            <person name="Sun Y.Y."/>
            <person name="Gong Y."/>
            <person name="Du Z.J."/>
        </authorList>
    </citation>
    <scope>NUCLEOTIDE SEQUENCE</scope>
    <source>
        <strain evidence="2">SDUM040014</strain>
    </source>
</reference>
<dbReference type="InterPro" id="IPR032466">
    <property type="entry name" value="Metal_Hydrolase"/>
</dbReference>
<dbReference type="InterPro" id="IPR011059">
    <property type="entry name" value="Metal-dep_hydrolase_composite"/>
</dbReference>
<dbReference type="Proteomes" id="UP001168380">
    <property type="component" value="Unassembled WGS sequence"/>
</dbReference>
<evidence type="ECO:0000313" key="2">
    <source>
        <dbReference type="EMBL" id="MDO3381355.1"/>
    </source>
</evidence>
<dbReference type="InterPro" id="IPR050378">
    <property type="entry name" value="Metallo-dep_Hydrolases_sf"/>
</dbReference>
<feature type="domain" description="Amidohydrolase 3" evidence="1">
    <location>
        <begin position="46"/>
        <end position="458"/>
    </location>
</feature>
<organism evidence="2 3">
    <name type="scientific">Gilvimarinus algae</name>
    <dbReference type="NCBI Taxonomy" id="3058037"/>
    <lineage>
        <taxon>Bacteria</taxon>
        <taxon>Pseudomonadati</taxon>
        <taxon>Pseudomonadota</taxon>
        <taxon>Gammaproteobacteria</taxon>
        <taxon>Cellvibrionales</taxon>
        <taxon>Cellvibrionaceae</taxon>
        <taxon>Gilvimarinus</taxon>
    </lineage>
</organism>
<dbReference type="GO" id="GO:0016787">
    <property type="term" value="F:hydrolase activity"/>
    <property type="evidence" value="ECO:0007669"/>
    <property type="project" value="UniProtKB-KW"/>
</dbReference>
<gene>
    <name evidence="2" type="ORF">QWI16_04165</name>
</gene>
<dbReference type="CDD" id="cd01297">
    <property type="entry name" value="D-aminoacylase"/>
    <property type="match status" value="1"/>
</dbReference>
<dbReference type="RefSeq" id="WP_302711491.1">
    <property type="nucleotide sequence ID" value="NZ_JAULRT010000035.1"/>
</dbReference>
<dbReference type="SUPFAM" id="SSF51338">
    <property type="entry name" value="Composite domain of metallo-dependent hydrolases"/>
    <property type="match status" value="1"/>
</dbReference>